<evidence type="ECO:0000256" key="1">
    <source>
        <dbReference type="SAM" id="MobiDB-lite"/>
    </source>
</evidence>
<evidence type="ECO:0000313" key="4">
    <source>
        <dbReference type="Proteomes" id="UP001304125"/>
    </source>
</evidence>
<feature type="region of interest" description="Disordered" evidence="1">
    <location>
        <begin position="1"/>
        <end position="23"/>
    </location>
</feature>
<keyword evidence="4" id="KW-1185">Reference proteome</keyword>
<feature type="compositionally biased region" description="Pro residues" evidence="1">
    <location>
        <begin position="88"/>
        <end position="97"/>
    </location>
</feature>
<keyword evidence="2" id="KW-0472">Membrane</keyword>
<keyword evidence="2" id="KW-1133">Transmembrane helix</keyword>
<evidence type="ECO:0000256" key="2">
    <source>
        <dbReference type="SAM" id="Phobius"/>
    </source>
</evidence>
<reference evidence="3 4" key="1">
    <citation type="submission" date="2023-09" db="EMBL/GenBank/DDBJ databases">
        <title>Demequina sp. a novel bacteria isolated from Capsicum annuum.</title>
        <authorList>
            <person name="Humaira Z."/>
            <person name="Lee J."/>
            <person name="Cho D."/>
        </authorList>
    </citation>
    <scope>NUCLEOTIDE SEQUENCE [LARGE SCALE GENOMIC DNA]</scope>
    <source>
        <strain evidence="3 4">OYTSA14</strain>
    </source>
</reference>
<organism evidence="3 4">
    <name type="scientific">Demequina capsici</name>
    <dbReference type="NCBI Taxonomy" id="3075620"/>
    <lineage>
        <taxon>Bacteria</taxon>
        <taxon>Bacillati</taxon>
        <taxon>Actinomycetota</taxon>
        <taxon>Actinomycetes</taxon>
        <taxon>Micrococcales</taxon>
        <taxon>Demequinaceae</taxon>
        <taxon>Demequina</taxon>
    </lineage>
</organism>
<keyword evidence="2" id="KW-0812">Transmembrane</keyword>
<dbReference type="Proteomes" id="UP001304125">
    <property type="component" value="Chromosome"/>
</dbReference>
<name>A0AA96F5F2_9MICO</name>
<feature type="compositionally biased region" description="Basic and acidic residues" evidence="1">
    <location>
        <begin position="1"/>
        <end position="12"/>
    </location>
</feature>
<accession>A0AA96F5F2</accession>
<dbReference type="AlphaFoldDB" id="A0AA96F5F2"/>
<sequence length="150" mass="15657">MTEDEHTVKVDRPQAGAADPADHTLVVRRARPKPAADDATLAVARKPSLLEDRVAGRRRGIAPPPAPVLPESAIEAVGPGAVDVYRPRPVPPAPVAPTPTDDEPRERTDGRAIPSVNLRGQRGARLVLALFAVACVASLGGLALLASLIL</sequence>
<evidence type="ECO:0000313" key="3">
    <source>
        <dbReference type="EMBL" id="WNM24097.1"/>
    </source>
</evidence>
<feature type="region of interest" description="Disordered" evidence="1">
    <location>
        <begin position="85"/>
        <end position="110"/>
    </location>
</feature>
<feature type="transmembrane region" description="Helical" evidence="2">
    <location>
        <begin position="126"/>
        <end position="149"/>
    </location>
</feature>
<protein>
    <submittedName>
        <fullName evidence="3">Uncharacterized protein</fullName>
    </submittedName>
</protein>
<dbReference type="EMBL" id="CP134879">
    <property type="protein sequence ID" value="WNM24097.1"/>
    <property type="molecule type" value="Genomic_DNA"/>
</dbReference>
<proteinExistence type="predicted"/>
<dbReference type="RefSeq" id="WP_313497523.1">
    <property type="nucleotide sequence ID" value="NZ_CP134879.1"/>
</dbReference>
<gene>
    <name evidence="3" type="ORF">RN606_12110</name>
</gene>